<reference evidence="7 8" key="1">
    <citation type="submission" date="2019-07" db="EMBL/GenBank/DDBJ databases">
        <title>Draft genome assembly of a fouling barnacle, Amphibalanus amphitrite (Darwin, 1854): The first reference genome for Thecostraca.</title>
        <authorList>
            <person name="Kim W."/>
        </authorList>
    </citation>
    <scope>NUCLEOTIDE SEQUENCE [LARGE SCALE GENOMIC DNA]</scope>
    <source>
        <strain evidence="7">SNU_AA5</strain>
        <tissue evidence="7">Soma without cirri and trophi</tissue>
    </source>
</reference>
<dbReference type="GO" id="GO:0051213">
    <property type="term" value="F:dioxygenase activity"/>
    <property type="evidence" value="ECO:0007669"/>
    <property type="project" value="UniProtKB-KW"/>
</dbReference>
<proteinExistence type="inferred from homology"/>
<dbReference type="GO" id="GO:0005634">
    <property type="term" value="C:nucleus"/>
    <property type="evidence" value="ECO:0007669"/>
    <property type="project" value="TreeGrafter"/>
</dbReference>
<keyword evidence="5" id="KW-0560">Oxidoreductase</keyword>
<dbReference type="InterPro" id="IPR037151">
    <property type="entry name" value="AlkB-like_sf"/>
</dbReference>
<dbReference type="PANTHER" id="PTHR46030">
    <property type="entry name" value="ALPHA-KETOGLUTARATE-DEPENDENT DIOXYGENASE ALKB HOMOLOG 6"/>
    <property type="match status" value="1"/>
</dbReference>
<evidence type="ECO:0000256" key="2">
    <source>
        <dbReference type="ARBA" id="ARBA00007879"/>
    </source>
</evidence>
<organism evidence="7 8">
    <name type="scientific">Amphibalanus amphitrite</name>
    <name type="common">Striped barnacle</name>
    <name type="synonym">Balanus amphitrite</name>
    <dbReference type="NCBI Taxonomy" id="1232801"/>
    <lineage>
        <taxon>Eukaryota</taxon>
        <taxon>Metazoa</taxon>
        <taxon>Ecdysozoa</taxon>
        <taxon>Arthropoda</taxon>
        <taxon>Crustacea</taxon>
        <taxon>Multicrustacea</taxon>
        <taxon>Cirripedia</taxon>
        <taxon>Thoracica</taxon>
        <taxon>Thoracicalcarea</taxon>
        <taxon>Balanomorpha</taxon>
        <taxon>Balanoidea</taxon>
        <taxon>Balanidae</taxon>
        <taxon>Amphibalaninae</taxon>
        <taxon>Amphibalanus</taxon>
    </lineage>
</organism>
<evidence type="ECO:0000256" key="4">
    <source>
        <dbReference type="ARBA" id="ARBA00022964"/>
    </source>
</evidence>
<comment type="similarity">
    <text evidence="2">Belongs to the alkB family.</text>
</comment>
<name>A0A6A4XBS2_AMPAM</name>
<dbReference type="InterPro" id="IPR032862">
    <property type="entry name" value="ALKBH6"/>
</dbReference>
<protein>
    <submittedName>
        <fullName evidence="7">Alpha-ketoglutarate-dependent dioxygenase alkB 6</fullName>
    </submittedName>
</protein>
<comment type="caution">
    <text evidence="7">The sequence shown here is derived from an EMBL/GenBank/DDBJ whole genome shotgun (WGS) entry which is preliminary data.</text>
</comment>
<dbReference type="AlphaFoldDB" id="A0A6A4XBS2"/>
<dbReference type="EMBL" id="VIIS01000073">
    <property type="protein sequence ID" value="KAF0313760.1"/>
    <property type="molecule type" value="Genomic_DNA"/>
</dbReference>
<evidence type="ECO:0000313" key="7">
    <source>
        <dbReference type="EMBL" id="KAF0313760.1"/>
    </source>
</evidence>
<evidence type="ECO:0000256" key="6">
    <source>
        <dbReference type="ARBA" id="ARBA00023004"/>
    </source>
</evidence>
<keyword evidence="4 7" id="KW-0223">Dioxygenase</keyword>
<evidence type="ECO:0000256" key="5">
    <source>
        <dbReference type="ARBA" id="ARBA00023002"/>
    </source>
</evidence>
<dbReference type="Gene3D" id="2.60.120.590">
    <property type="entry name" value="Alpha-ketoglutarate-dependent dioxygenase AlkB-like"/>
    <property type="match status" value="1"/>
</dbReference>
<evidence type="ECO:0000256" key="1">
    <source>
        <dbReference type="ARBA" id="ARBA00001954"/>
    </source>
</evidence>
<accession>A0A6A4XBS2</accession>
<dbReference type="SUPFAM" id="SSF51197">
    <property type="entry name" value="Clavaminate synthase-like"/>
    <property type="match status" value="1"/>
</dbReference>
<keyword evidence="3" id="KW-0479">Metal-binding</keyword>
<gene>
    <name evidence="7" type="primary">alkbh6_0</name>
    <name evidence="7" type="ORF">FJT64_015744</name>
</gene>
<dbReference type="GO" id="GO:0046872">
    <property type="term" value="F:metal ion binding"/>
    <property type="evidence" value="ECO:0007669"/>
    <property type="project" value="UniProtKB-KW"/>
</dbReference>
<sequence length="157" mass="17824">MSTLEKYKVTRAPATVHYVSEFVTEAEEQRLLELVYAAPRPRWTQLAHRRLQNWGGLPHPRGMLPEQIPTWLQAPMERIAALGCFGELRPNHVLVNEYLPGQGIMPHTDGPLFAPVITTVTLGSHALLDLYRPRQDDSQVETGDVNYPYRTSAHKQC</sequence>
<comment type="cofactor">
    <cofactor evidence="1">
        <name>Fe(2+)</name>
        <dbReference type="ChEBI" id="CHEBI:29033"/>
    </cofactor>
</comment>
<dbReference type="OrthoDB" id="412814at2759"/>
<dbReference type="Proteomes" id="UP000440578">
    <property type="component" value="Unassembled WGS sequence"/>
</dbReference>
<dbReference type="PANTHER" id="PTHR46030:SF1">
    <property type="entry name" value="ALPHA-KETOGLUTARATE-DEPENDENT DIOXYGENASE ALKB HOMOLOG 6"/>
    <property type="match status" value="1"/>
</dbReference>
<evidence type="ECO:0000256" key="3">
    <source>
        <dbReference type="ARBA" id="ARBA00022723"/>
    </source>
</evidence>
<keyword evidence="6" id="KW-0408">Iron</keyword>
<evidence type="ECO:0000313" key="8">
    <source>
        <dbReference type="Proteomes" id="UP000440578"/>
    </source>
</evidence>
<keyword evidence="8" id="KW-1185">Reference proteome</keyword>